<sequence>MEMAMEDSRSSTLHPICSMAFEAFSSAVRTRRFAKNPIPSSPRISLVGRFLELPILWLGFHVELLNMFKLSSVEEVEET</sequence>
<name>A0A7J8QJ00_GOSRA</name>
<proteinExistence type="predicted"/>
<dbReference type="AlphaFoldDB" id="A0A7J8QJ00"/>
<protein>
    <submittedName>
        <fullName evidence="1">Uncharacterized protein</fullName>
    </submittedName>
</protein>
<reference evidence="1 2" key="1">
    <citation type="journal article" date="2019" name="Genome Biol. Evol.">
        <title>Insights into the evolution of the New World diploid cottons (Gossypium, subgenus Houzingenia) based on genome sequencing.</title>
        <authorList>
            <person name="Grover C.E."/>
            <person name="Arick M.A. 2nd"/>
            <person name="Thrash A."/>
            <person name="Conover J.L."/>
            <person name="Sanders W.S."/>
            <person name="Peterson D.G."/>
            <person name="Frelichowski J.E."/>
            <person name="Scheffler J.A."/>
            <person name="Scheffler B.E."/>
            <person name="Wendel J.F."/>
        </authorList>
    </citation>
    <scope>NUCLEOTIDE SEQUENCE [LARGE SCALE GENOMIC DNA]</scope>
    <source>
        <strain evidence="1">8</strain>
        <tissue evidence="1">Leaf</tissue>
    </source>
</reference>
<evidence type="ECO:0000313" key="2">
    <source>
        <dbReference type="Proteomes" id="UP000593578"/>
    </source>
</evidence>
<accession>A0A7J8QJ00</accession>
<dbReference type="EMBL" id="JABEZZ010000012">
    <property type="protein sequence ID" value="MBA0601537.1"/>
    <property type="molecule type" value="Genomic_DNA"/>
</dbReference>
<comment type="caution">
    <text evidence="1">The sequence shown here is derived from an EMBL/GenBank/DDBJ whole genome shotgun (WGS) entry which is preliminary data.</text>
</comment>
<organism evidence="1 2">
    <name type="scientific">Gossypium raimondii</name>
    <name type="common">Peruvian cotton</name>
    <name type="synonym">Gossypium klotzschianum subsp. raimondii</name>
    <dbReference type="NCBI Taxonomy" id="29730"/>
    <lineage>
        <taxon>Eukaryota</taxon>
        <taxon>Viridiplantae</taxon>
        <taxon>Streptophyta</taxon>
        <taxon>Embryophyta</taxon>
        <taxon>Tracheophyta</taxon>
        <taxon>Spermatophyta</taxon>
        <taxon>Magnoliopsida</taxon>
        <taxon>eudicotyledons</taxon>
        <taxon>Gunneridae</taxon>
        <taxon>Pentapetalae</taxon>
        <taxon>rosids</taxon>
        <taxon>malvids</taxon>
        <taxon>Malvales</taxon>
        <taxon>Malvaceae</taxon>
        <taxon>Malvoideae</taxon>
        <taxon>Gossypium</taxon>
    </lineage>
</organism>
<gene>
    <name evidence="1" type="ORF">Gorai_004711</name>
</gene>
<evidence type="ECO:0000313" key="1">
    <source>
        <dbReference type="EMBL" id="MBA0601537.1"/>
    </source>
</evidence>
<dbReference type="Proteomes" id="UP000593578">
    <property type="component" value="Unassembled WGS sequence"/>
</dbReference>